<organism evidence="2 3">
    <name type="scientific">Candidatus Caccalectryoclostridium excrementigallinarum</name>
    <dbReference type="NCBI Taxonomy" id="2840710"/>
    <lineage>
        <taxon>Bacteria</taxon>
        <taxon>Bacillati</taxon>
        <taxon>Bacillota</taxon>
        <taxon>Clostridia</taxon>
        <taxon>Christensenellales</taxon>
        <taxon>Christensenellaceae</taxon>
        <taxon>Christensenellaceae incertae sedis</taxon>
        <taxon>Candidatus Caccalectryoclostridium</taxon>
    </lineage>
</organism>
<protein>
    <recommendedName>
        <fullName evidence="4">Stage III sporulation protein AG</fullName>
    </recommendedName>
</protein>
<feature type="transmembrane region" description="Helical" evidence="1">
    <location>
        <begin position="20"/>
        <end position="39"/>
    </location>
</feature>
<evidence type="ECO:0000313" key="3">
    <source>
        <dbReference type="Proteomes" id="UP000824145"/>
    </source>
</evidence>
<evidence type="ECO:0008006" key="4">
    <source>
        <dbReference type="Google" id="ProtNLM"/>
    </source>
</evidence>
<evidence type="ECO:0000313" key="2">
    <source>
        <dbReference type="EMBL" id="HIU62153.1"/>
    </source>
</evidence>
<gene>
    <name evidence="2" type="ORF">IAB07_00095</name>
</gene>
<keyword evidence="1" id="KW-1133">Transmembrane helix</keyword>
<proteinExistence type="predicted"/>
<keyword evidence="1" id="KW-0472">Membrane</keyword>
<name>A0A9D1SJP4_9FIRM</name>
<dbReference type="Proteomes" id="UP000824145">
    <property type="component" value="Unassembled WGS sequence"/>
</dbReference>
<reference evidence="2" key="1">
    <citation type="submission" date="2020-10" db="EMBL/GenBank/DDBJ databases">
        <authorList>
            <person name="Gilroy R."/>
        </authorList>
    </citation>
    <scope>NUCLEOTIDE SEQUENCE</scope>
    <source>
        <strain evidence="2">9366</strain>
    </source>
</reference>
<dbReference type="AlphaFoldDB" id="A0A9D1SJP4"/>
<dbReference type="EMBL" id="DVNJ01000001">
    <property type="protein sequence ID" value="HIU62153.1"/>
    <property type="molecule type" value="Genomic_DNA"/>
</dbReference>
<evidence type="ECO:0000256" key="1">
    <source>
        <dbReference type="SAM" id="Phobius"/>
    </source>
</evidence>
<reference evidence="2" key="2">
    <citation type="journal article" date="2021" name="PeerJ">
        <title>Extensive microbial diversity within the chicken gut microbiome revealed by metagenomics and culture.</title>
        <authorList>
            <person name="Gilroy R."/>
            <person name="Ravi A."/>
            <person name="Getino M."/>
            <person name="Pursley I."/>
            <person name="Horton D.L."/>
            <person name="Alikhan N.F."/>
            <person name="Baker D."/>
            <person name="Gharbi K."/>
            <person name="Hall N."/>
            <person name="Watson M."/>
            <person name="Adriaenssens E.M."/>
            <person name="Foster-Nyarko E."/>
            <person name="Jarju S."/>
            <person name="Secka A."/>
            <person name="Antonio M."/>
            <person name="Oren A."/>
            <person name="Chaudhuri R.R."/>
            <person name="La Ragione R."/>
            <person name="Hildebrand F."/>
            <person name="Pallen M.J."/>
        </authorList>
    </citation>
    <scope>NUCLEOTIDE SEQUENCE</scope>
    <source>
        <strain evidence="2">9366</strain>
    </source>
</reference>
<sequence length="128" mass="13959">MTARNKLKAFTDKLKTVKHIELILLLAAICIGVLVFLAVGEREEKSQTPVFSATQGESEEERLEYLLESIDGVGDCSVMITYGEDEKAEGVVVAASGAGDMKIKLKIIEVIRTLLDVDGGKIKVYKTN</sequence>
<keyword evidence="1" id="KW-0812">Transmembrane</keyword>
<accession>A0A9D1SJP4</accession>
<comment type="caution">
    <text evidence="2">The sequence shown here is derived from an EMBL/GenBank/DDBJ whole genome shotgun (WGS) entry which is preliminary data.</text>
</comment>